<dbReference type="EMBL" id="OZ023709">
    <property type="protein sequence ID" value="CAK9880669.1"/>
    <property type="molecule type" value="Genomic_DNA"/>
</dbReference>
<evidence type="ECO:0000313" key="1">
    <source>
        <dbReference type="EMBL" id="CAK9880669.1"/>
    </source>
</evidence>
<name>A0ABP1BW90_9BRYO</name>
<protein>
    <submittedName>
        <fullName evidence="1">Uncharacterized protein</fullName>
    </submittedName>
</protein>
<accession>A0ABP1BW90</accession>
<proteinExistence type="predicted"/>
<organism evidence="1 2">
    <name type="scientific">Sphagnum jensenii</name>
    <dbReference type="NCBI Taxonomy" id="128206"/>
    <lineage>
        <taxon>Eukaryota</taxon>
        <taxon>Viridiplantae</taxon>
        <taxon>Streptophyta</taxon>
        <taxon>Embryophyta</taxon>
        <taxon>Bryophyta</taxon>
        <taxon>Sphagnophytina</taxon>
        <taxon>Sphagnopsida</taxon>
        <taxon>Sphagnales</taxon>
        <taxon>Sphagnaceae</taxon>
        <taxon>Sphagnum</taxon>
    </lineage>
</organism>
<sequence length="98" mass="11283">MVTVAMEEAAASSTEQRANIRVVAEARDLLPARSHHCFERRNESHTSQLPNQFSRGERYSTHLCQFYRWIISYPSMQNGAWCLCSMDQPMSPTSIRMS</sequence>
<keyword evidence="2" id="KW-1185">Reference proteome</keyword>
<reference evidence="1" key="1">
    <citation type="submission" date="2024-03" db="EMBL/GenBank/DDBJ databases">
        <authorList>
            <consortium name="ELIXIR-Norway"/>
            <consortium name="Elixir Norway"/>
        </authorList>
    </citation>
    <scope>NUCLEOTIDE SEQUENCE</scope>
</reference>
<dbReference type="Proteomes" id="UP001497522">
    <property type="component" value="Chromosome 8"/>
</dbReference>
<evidence type="ECO:0000313" key="2">
    <source>
        <dbReference type="Proteomes" id="UP001497522"/>
    </source>
</evidence>
<gene>
    <name evidence="1" type="ORF">CSSPJE1EN2_LOCUS22068</name>
</gene>